<feature type="non-terminal residue" evidence="1">
    <location>
        <position position="1"/>
    </location>
</feature>
<reference evidence="1 2" key="1">
    <citation type="journal article" date="2015" name="Genome Biol. Evol.">
        <title>Comparative Genomics of a Bacterivorous Green Alga Reveals Evolutionary Causalities and Consequences of Phago-Mixotrophic Mode of Nutrition.</title>
        <authorList>
            <person name="Burns J.A."/>
            <person name="Paasch A."/>
            <person name="Narechania A."/>
            <person name="Kim E."/>
        </authorList>
    </citation>
    <scope>NUCLEOTIDE SEQUENCE [LARGE SCALE GENOMIC DNA]</scope>
    <source>
        <strain evidence="1 2">PLY_AMNH</strain>
    </source>
</reference>
<accession>A0AAE0FH33</accession>
<evidence type="ECO:0000313" key="2">
    <source>
        <dbReference type="Proteomes" id="UP001190700"/>
    </source>
</evidence>
<proteinExistence type="predicted"/>
<dbReference type="AlphaFoldDB" id="A0AAE0FH33"/>
<comment type="caution">
    <text evidence="1">The sequence shown here is derived from an EMBL/GenBank/DDBJ whole genome shotgun (WGS) entry which is preliminary data.</text>
</comment>
<sequence length="262" mass="29641">WFDSEFDQILFTVIDSGEVIVIDHQIDMETTRFHEGGRYDKGGDILYRWGNPDAYNHGSPGNQVLFGPNSVSVIPHGYPGGGHVLVLNNGLHRKESLYNLDHLRFSTVHEFKLPRSDTGAFRDLKMGRIDIYEPTVFDQEWIFEAIPRTKVYSAVMGSAQRLPNGNTLIMVSLPHSAMFEITMAGQLVWEWDAYSAYSWAQNVSHASGEDSDPDQPEYYTEDAPLPFAFQVHRTPIDFVGIKALDAECLHEIGEANKVYMPE</sequence>
<name>A0AAE0FH33_9CHLO</name>
<gene>
    <name evidence="1" type="ORF">CYMTET_31503</name>
</gene>
<dbReference type="EMBL" id="LGRX02018687">
    <property type="protein sequence ID" value="KAK3259499.1"/>
    <property type="molecule type" value="Genomic_DNA"/>
</dbReference>
<keyword evidence="2" id="KW-1185">Reference proteome</keyword>
<dbReference type="Proteomes" id="UP001190700">
    <property type="component" value="Unassembled WGS sequence"/>
</dbReference>
<evidence type="ECO:0000313" key="1">
    <source>
        <dbReference type="EMBL" id="KAK3259499.1"/>
    </source>
</evidence>
<protein>
    <submittedName>
        <fullName evidence="1">Uncharacterized protein</fullName>
    </submittedName>
</protein>
<organism evidence="1 2">
    <name type="scientific">Cymbomonas tetramitiformis</name>
    <dbReference type="NCBI Taxonomy" id="36881"/>
    <lineage>
        <taxon>Eukaryota</taxon>
        <taxon>Viridiplantae</taxon>
        <taxon>Chlorophyta</taxon>
        <taxon>Pyramimonadophyceae</taxon>
        <taxon>Pyramimonadales</taxon>
        <taxon>Pyramimonadaceae</taxon>
        <taxon>Cymbomonas</taxon>
    </lineage>
</organism>